<protein>
    <submittedName>
        <fullName evidence="2">Uncharacterized protein</fullName>
    </submittedName>
</protein>
<sequence length="472" mass="52829">MSTSAADVVPDIERGLASSVSAPSEKRALQKKPSYAFTSASPDAAAANDDAIETHLFDIDSLWARESPILVEWRSGRASKRLRGLDPLKEAAMNLLASVRIYFRYLVTAEAWALSLVSVAATLFFILFESRGRRLAANVSWAFISFAIIFPLTNSLNETFKRREHALACLADVKAYLLSYYQAHRDWDWGENGRERLPENHVANVRLVVASLVVDMRDVLTAPSTTRQVHFHTRWGREQKDKIVEMSRDMNGRIAGYFDRMSLAVEELKYAGQPGNEAARMRQYVTYVMRAWENLKNIKKYRTPIATRAFARVYIFVHPIFWGPYYAYLVDGMEGDDEKASAGVAVATTVYACLLSVLTSLAMMGLFNVRYRMEDPFFDAACAFESDARTHSRRETNGKHVGSSQQGVDLIHVAQEFAELLRAVAAEVVDADRNKCGGGPTRSTYPLPRVSGIARVETRAMGDIGNIEKLVV</sequence>
<feature type="transmembrane region" description="Helical" evidence="1">
    <location>
        <begin position="134"/>
        <end position="153"/>
    </location>
</feature>
<keyword evidence="1" id="KW-0812">Transmembrane</keyword>
<dbReference type="EMBL" id="HBEN01006259">
    <property type="protein sequence ID" value="CAD8438227.1"/>
    <property type="molecule type" value="Transcribed_RNA"/>
</dbReference>
<feature type="transmembrane region" description="Helical" evidence="1">
    <location>
        <begin position="340"/>
        <end position="367"/>
    </location>
</feature>
<dbReference type="PANTHER" id="PTHR36970">
    <property type="entry name" value="UNNAMED PRODUCT"/>
    <property type="match status" value="1"/>
</dbReference>
<gene>
    <name evidence="2" type="ORF">MSP1401_LOCUS5113</name>
</gene>
<feature type="transmembrane region" description="Helical" evidence="1">
    <location>
        <begin position="102"/>
        <end position="128"/>
    </location>
</feature>
<dbReference type="AlphaFoldDB" id="A0A7S0GSS9"/>
<dbReference type="PANTHER" id="PTHR36970:SF1">
    <property type="entry name" value="BESTROPHIN HOMOLOG"/>
    <property type="match status" value="1"/>
</dbReference>
<evidence type="ECO:0000313" key="2">
    <source>
        <dbReference type="EMBL" id="CAD8438227.1"/>
    </source>
</evidence>
<keyword evidence="1" id="KW-0472">Membrane</keyword>
<feature type="transmembrane region" description="Helical" evidence="1">
    <location>
        <begin position="309"/>
        <end position="328"/>
    </location>
</feature>
<name>A0A7S0GSS9_MICPS</name>
<accession>A0A7S0GSS9</accession>
<proteinExistence type="predicted"/>
<reference evidence="2" key="1">
    <citation type="submission" date="2021-01" db="EMBL/GenBank/DDBJ databases">
        <authorList>
            <person name="Corre E."/>
            <person name="Pelletier E."/>
            <person name="Niang G."/>
            <person name="Scheremetjew M."/>
            <person name="Finn R."/>
            <person name="Kale V."/>
            <person name="Holt S."/>
            <person name="Cochrane G."/>
            <person name="Meng A."/>
            <person name="Brown T."/>
            <person name="Cohen L."/>
        </authorList>
    </citation>
    <scope>NUCLEOTIDE SEQUENCE</scope>
    <source>
        <strain evidence="2">CCAC1681</strain>
    </source>
</reference>
<evidence type="ECO:0000256" key="1">
    <source>
        <dbReference type="SAM" id="Phobius"/>
    </source>
</evidence>
<keyword evidence="1" id="KW-1133">Transmembrane helix</keyword>
<organism evidence="2">
    <name type="scientific">Micromonas pusilla</name>
    <name type="common">Picoplanktonic green alga</name>
    <name type="synonym">Chromulina pusilla</name>
    <dbReference type="NCBI Taxonomy" id="38833"/>
    <lineage>
        <taxon>Eukaryota</taxon>
        <taxon>Viridiplantae</taxon>
        <taxon>Chlorophyta</taxon>
        <taxon>Mamiellophyceae</taxon>
        <taxon>Mamiellales</taxon>
        <taxon>Mamiellaceae</taxon>
        <taxon>Micromonas</taxon>
    </lineage>
</organism>